<dbReference type="PANTHER" id="PTHR37820">
    <property type="entry name" value="CELL DIVISION PROTEIN DIVIB"/>
    <property type="match status" value="1"/>
</dbReference>
<keyword evidence="2" id="KW-1003">Cell membrane</keyword>
<keyword evidence="5 9" id="KW-1133">Transmembrane helix</keyword>
<keyword evidence="3" id="KW-0132">Cell division</keyword>
<dbReference type="Pfam" id="PF08478">
    <property type="entry name" value="POTRA_1"/>
    <property type="match status" value="1"/>
</dbReference>
<evidence type="ECO:0000256" key="3">
    <source>
        <dbReference type="ARBA" id="ARBA00022618"/>
    </source>
</evidence>
<accession>A0ABQ2MZ21</accession>
<feature type="transmembrane region" description="Helical" evidence="9">
    <location>
        <begin position="118"/>
        <end position="139"/>
    </location>
</feature>
<reference evidence="12" key="1">
    <citation type="journal article" date="2019" name="Int. J. Syst. Evol. Microbiol.">
        <title>The Global Catalogue of Microorganisms (GCM) 10K type strain sequencing project: providing services to taxonomists for standard genome sequencing and annotation.</title>
        <authorList>
            <consortium name="The Broad Institute Genomics Platform"/>
            <consortium name="The Broad Institute Genome Sequencing Center for Infectious Disease"/>
            <person name="Wu L."/>
            <person name="Ma J."/>
        </authorList>
    </citation>
    <scope>NUCLEOTIDE SEQUENCE [LARGE SCALE GENOMIC DNA]</scope>
    <source>
        <strain evidence="12">CGMCC 4.7181</strain>
    </source>
</reference>
<dbReference type="Proteomes" id="UP000638043">
    <property type="component" value="Unassembled WGS sequence"/>
</dbReference>
<protein>
    <recommendedName>
        <fullName evidence="10">POTRA domain-containing protein</fullName>
    </recommendedName>
</protein>
<dbReference type="PANTHER" id="PTHR37820:SF1">
    <property type="entry name" value="CELL DIVISION PROTEIN FTSQ"/>
    <property type="match status" value="1"/>
</dbReference>
<feature type="domain" description="POTRA" evidence="10">
    <location>
        <begin position="143"/>
        <end position="211"/>
    </location>
</feature>
<dbReference type="InterPro" id="IPR005548">
    <property type="entry name" value="Cell_div_FtsQ/DivIB_C"/>
</dbReference>
<feature type="compositionally biased region" description="Basic and acidic residues" evidence="8">
    <location>
        <begin position="73"/>
        <end position="93"/>
    </location>
</feature>
<dbReference type="EMBL" id="BMMQ01000002">
    <property type="protein sequence ID" value="GGO60705.1"/>
    <property type="molecule type" value="Genomic_DNA"/>
</dbReference>
<dbReference type="RefSeq" id="WP_188699999.1">
    <property type="nucleotide sequence ID" value="NZ_BMMQ01000002.1"/>
</dbReference>
<gene>
    <name evidence="11" type="ORF">GCM10010910_06770</name>
</gene>
<evidence type="ECO:0000313" key="12">
    <source>
        <dbReference type="Proteomes" id="UP000638043"/>
    </source>
</evidence>
<comment type="subcellular location">
    <subcellularLocation>
        <location evidence="1">Membrane</location>
    </subcellularLocation>
</comment>
<dbReference type="Gene3D" id="3.10.20.310">
    <property type="entry name" value="membrane protein fhac"/>
    <property type="match status" value="1"/>
</dbReference>
<dbReference type="InterPro" id="IPR050487">
    <property type="entry name" value="FtsQ_DivIB"/>
</dbReference>
<evidence type="ECO:0000256" key="9">
    <source>
        <dbReference type="SAM" id="Phobius"/>
    </source>
</evidence>
<evidence type="ECO:0000256" key="1">
    <source>
        <dbReference type="ARBA" id="ARBA00004370"/>
    </source>
</evidence>
<evidence type="ECO:0000256" key="6">
    <source>
        <dbReference type="ARBA" id="ARBA00023136"/>
    </source>
</evidence>
<keyword evidence="6 9" id="KW-0472">Membrane</keyword>
<keyword evidence="7" id="KW-0131">Cell cycle</keyword>
<evidence type="ECO:0000256" key="7">
    <source>
        <dbReference type="ARBA" id="ARBA00023306"/>
    </source>
</evidence>
<evidence type="ECO:0000259" key="10">
    <source>
        <dbReference type="PROSITE" id="PS51779"/>
    </source>
</evidence>
<proteinExistence type="predicted"/>
<organism evidence="11 12">
    <name type="scientific">Microbacterium nanhaiense</name>
    <dbReference type="NCBI Taxonomy" id="1301026"/>
    <lineage>
        <taxon>Bacteria</taxon>
        <taxon>Bacillati</taxon>
        <taxon>Actinomycetota</taxon>
        <taxon>Actinomycetes</taxon>
        <taxon>Micrococcales</taxon>
        <taxon>Microbacteriaceae</taxon>
        <taxon>Microbacterium</taxon>
    </lineage>
</organism>
<keyword evidence="12" id="KW-1185">Reference proteome</keyword>
<dbReference type="InterPro" id="IPR034746">
    <property type="entry name" value="POTRA"/>
</dbReference>
<evidence type="ECO:0000256" key="5">
    <source>
        <dbReference type="ARBA" id="ARBA00022989"/>
    </source>
</evidence>
<evidence type="ECO:0000313" key="11">
    <source>
        <dbReference type="EMBL" id="GGO60705.1"/>
    </source>
</evidence>
<keyword evidence="4 9" id="KW-0812">Transmembrane</keyword>
<feature type="compositionally biased region" description="Acidic residues" evidence="8">
    <location>
        <begin position="18"/>
        <end position="27"/>
    </location>
</feature>
<evidence type="ECO:0000256" key="4">
    <source>
        <dbReference type="ARBA" id="ARBA00022692"/>
    </source>
</evidence>
<sequence>MKRPGPLPPQPSRRPDPLEDPVVEEDAQGPRGRGRGGALLTFGRRKSRNEPSEEFAAETKTETEPDAAADGAARPDDAVPGARRGERQLSEWRARRRQRRAERAEVRRFTERMRRRRAAWIGSVGAVVLLAVGTIGAAYSPLFAVQTIEVQGASTLDPQRVQDALSQQAGRALPLVDRDEIRAKLTSFPEIETYSVQSRPPHTLVVTIVERTPVAAVATDAGFTTVDAAGVALATSEEQPEGLPLAEVEAGLDSDAFAAVGQVLRALPDELRARVLRITATSREDVSFELTDGDGVRVIWGSPGDTAEKVRVLTSAFAATPPDTVSSYDVSSSGVLVVTE</sequence>
<name>A0ABQ2MZ21_9MICO</name>
<evidence type="ECO:0000256" key="8">
    <source>
        <dbReference type="SAM" id="MobiDB-lite"/>
    </source>
</evidence>
<dbReference type="Pfam" id="PF03799">
    <property type="entry name" value="FtsQ_DivIB_C"/>
    <property type="match status" value="1"/>
</dbReference>
<feature type="region of interest" description="Disordered" evidence="8">
    <location>
        <begin position="1"/>
        <end position="97"/>
    </location>
</feature>
<dbReference type="PROSITE" id="PS51779">
    <property type="entry name" value="POTRA"/>
    <property type="match status" value="1"/>
</dbReference>
<comment type="caution">
    <text evidence="11">The sequence shown here is derived from an EMBL/GenBank/DDBJ whole genome shotgun (WGS) entry which is preliminary data.</text>
</comment>
<feature type="compositionally biased region" description="Pro residues" evidence="8">
    <location>
        <begin position="1"/>
        <end position="12"/>
    </location>
</feature>
<dbReference type="InterPro" id="IPR013685">
    <property type="entry name" value="POTRA_FtsQ_type"/>
</dbReference>
<evidence type="ECO:0000256" key="2">
    <source>
        <dbReference type="ARBA" id="ARBA00022475"/>
    </source>
</evidence>